<evidence type="ECO:0000256" key="5">
    <source>
        <dbReference type="ARBA" id="ARBA00022519"/>
    </source>
</evidence>
<dbReference type="PANTHER" id="PTHR33529">
    <property type="entry name" value="SLR0882 PROTEIN-RELATED"/>
    <property type="match status" value="1"/>
</dbReference>
<dbReference type="InterPro" id="IPR005495">
    <property type="entry name" value="LptG/LptF_permease"/>
</dbReference>
<keyword evidence="3" id="KW-0813">Transport</keyword>
<dbReference type="Pfam" id="PF03739">
    <property type="entry name" value="LptF_LptG"/>
    <property type="match status" value="1"/>
</dbReference>
<keyword evidence="5" id="KW-0997">Cell inner membrane</keyword>
<organism evidence="9 10">
    <name type="scientific">Fluviibacter phosphoraccumulans</name>
    <dbReference type="NCBI Taxonomy" id="1751046"/>
    <lineage>
        <taxon>Bacteria</taxon>
        <taxon>Pseudomonadati</taxon>
        <taxon>Pseudomonadota</taxon>
        <taxon>Betaproteobacteria</taxon>
        <taxon>Rhodocyclales</taxon>
        <taxon>Fluviibacteraceae</taxon>
        <taxon>Fluviibacter</taxon>
    </lineage>
</organism>
<dbReference type="EMBL" id="AP022345">
    <property type="protein sequence ID" value="BBU67839.1"/>
    <property type="molecule type" value="Genomic_DNA"/>
</dbReference>
<evidence type="ECO:0000313" key="9">
    <source>
        <dbReference type="EMBL" id="BBU67839.1"/>
    </source>
</evidence>
<evidence type="ECO:0000256" key="6">
    <source>
        <dbReference type="ARBA" id="ARBA00022692"/>
    </source>
</evidence>
<keyword evidence="6" id="KW-0812">Transmembrane</keyword>
<dbReference type="GO" id="GO:0055085">
    <property type="term" value="P:transmembrane transport"/>
    <property type="evidence" value="ECO:0007669"/>
    <property type="project" value="InterPro"/>
</dbReference>
<name>A0A679HVT4_9RHOO</name>
<comment type="subcellular location">
    <subcellularLocation>
        <location evidence="1">Cell inner membrane</location>
        <topology evidence="1">Multi-pass membrane protein</topology>
    </subcellularLocation>
</comment>
<dbReference type="NCBIfam" id="TIGR04407">
    <property type="entry name" value="LptF_YjgP"/>
    <property type="match status" value="1"/>
</dbReference>
<sequence length="368" mass="41323">MIFARAMRREFVQNAVAISVALLVILLTTFLVRLLNEATIGKVSAAAVGPLLGFAIFNFLPILLSLACFMAILLTLSRWYRDSEMTVWFSAGQSLTAWIRPVLVFAIPVMLVVGALTQELVPWAHGESLKYRKQVSDKNELGLVRPGVFRESTDGRRIFFIESTDKSGETVQNIFVSDNQPDKLGITVAERGRQEIHDNGDRFIVLEKGHRYELKPNSPELREMDYAQYGFRVETSSADNSIRHQDSTPTRELLMNPTRESLGDVVTRVGTTIMVVMLALLAIPLAYVNPRAGRSANMILALLVYFVYINLMTISRAWVIQGRVPFALGLVVPHLIMLSVLIWGFYYRMTASTRGSRRRVLKTRKAGA</sequence>
<evidence type="ECO:0000256" key="8">
    <source>
        <dbReference type="ARBA" id="ARBA00023136"/>
    </source>
</evidence>
<evidence type="ECO:0000256" key="1">
    <source>
        <dbReference type="ARBA" id="ARBA00004429"/>
    </source>
</evidence>
<gene>
    <name evidence="9" type="ORF">ICHIAU1_01220</name>
</gene>
<dbReference type="GO" id="GO:0015920">
    <property type="term" value="P:lipopolysaccharide transport"/>
    <property type="evidence" value="ECO:0007669"/>
    <property type="project" value="TreeGrafter"/>
</dbReference>
<dbReference type="InterPro" id="IPR030922">
    <property type="entry name" value="LptF"/>
</dbReference>
<evidence type="ECO:0000256" key="4">
    <source>
        <dbReference type="ARBA" id="ARBA00022475"/>
    </source>
</evidence>
<evidence type="ECO:0000256" key="3">
    <source>
        <dbReference type="ARBA" id="ARBA00022448"/>
    </source>
</evidence>
<dbReference type="RefSeq" id="WP_162049189.1">
    <property type="nucleotide sequence ID" value="NZ_AP019011.1"/>
</dbReference>
<protein>
    <recommendedName>
        <fullName evidence="2">Lipopolysaccharide export system permease protein LptF</fullName>
    </recommendedName>
</protein>
<accession>A0A679HVT4</accession>
<evidence type="ECO:0000313" key="10">
    <source>
        <dbReference type="Proteomes" id="UP000463961"/>
    </source>
</evidence>
<keyword evidence="4" id="KW-1003">Cell membrane</keyword>
<dbReference type="GO" id="GO:0043190">
    <property type="term" value="C:ATP-binding cassette (ABC) transporter complex"/>
    <property type="evidence" value="ECO:0007669"/>
    <property type="project" value="InterPro"/>
</dbReference>
<evidence type="ECO:0000256" key="7">
    <source>
        <dbReference type="ARBA" id="ARBA00022989"/>
    </source>
</evidence>
<proteinExistence type="predicted"/>
<keyword evidence="8" id="KW-0472">Membrane</keyword>
<reference evidence="10" key="1">
    <citation type="submission" date="2020-01" db="EMBL/GenBank/DDBJ databases">
        <title>Phosphoaccumulans saitamaens gen. nov., sp. nov., a polyphosphate accumulating bacterium isolated from surface river water.</title>
        <authorList>
            <person name="Watanabe K."/>
            <person name="Suda W."/>
        </authorList>
    </citation>
    <scope>NUCLEOTIDE SEQUENCE [LARGE SCALE GENOMIC DNA]</scope>
    <source>
        <strain evidence="10">ICHIAU1</strain>
    </source>
</reference>
<dbReference type="PANTHER" id="PTHR33529:SF7">
    <property type="entry name" value="LIPOPOLYSACCHARIDE EXPORT SYSTEM PERMEASE PROTEIN LPTF"/>
    <property type="match status" value="1"/>
</dbReference>
<dbReference type="Proteomes" id="UP000463961">
    <property type="component" value="Chromosome"/>
</dbReference>
<dbReference type="AlphaFoldDB" id="A0A679HVT4"/>
<keyword evidence="10" id="KW-1185">Reference proteome</keyword>
<evidence type="ECO:0000256" key="2">
    <source>
        <dbReference type="ARBA" id="ARBA00014213"/>
    </source>
</evidence>
<keyword evidence="7" id="KW-1133">Transmembrane helix</keyword>
<dbReference type="OrthoDB" id="9778062at2"/>